<keyword evidence="2" id="KW-0378">Hydrolase</keyword>
<protein>
    <submittedName>
        <fullName evidence="4">Uncharacterized protein</fullName>
    </submittedName>
</protein>
<evidence type="ECO:0000313" key="5">
    <source>
        <dbReference type="Proteomes" id="UP001497472"/>
    </source>
</evidence>
<dbReference type="Pfam" id="PF03266">
    <property type="entry name" value="NTPase_1"/>
    <property type="match status" value="1"/>
</dbReference>
<gene>
    <name evidence="4" type="ORF">LNINA_LOCUS6477</name>
</gene>
<evidence type="ECO:0000256" key="1">
    <source>
        <dbReference type="ARBA" id="ARBA00022741"/>
    </source>
</evidence>
<comment type="caution">
    <text evidence="4">The sequence shown here is derived from an EMBL/GenBank/DDBJ whole genome shotgun (WGS) entry which is preliminary data.</text>
</comment>
<dbReference type="Proteomes" id="UP001497472">
    <property type="component" value="Unassembled WGS sequence"/>
</dbReference>
<keyword evidence="5" id="KW-1185">Reference proteome</keyword>
<proteinExistence type="predicted"/>
<evidence type="ECO:0000256" key="2">
    <source>
        <dbReference type="ARBA" id="ARBA00022801"/>
    </source>
</evidence>
<dbReference type="PANTHER" id="PTHR43146">
    <property type="entry name" value="CANCER-RELATED NUCLEOSIDE-TRIPHOSPHATASE"/>
    <property type="match status" value="1"/>
</dbReference>
<dbReference type="GO" id="GO:0005524">
    <property type="term" value="F:ATP binding"/>
    <property type="evidence" value="ECO:0007669"/>
    <property type="project" value="UniProtKB-KW"/>
</dbReference>
<sequence>MLARDQNLLTAPTKYNVGKYGVLITEFEKIALQALQTPASKSCLVVDEIGKMEFFSLPFKNKISEIFSTDNDYIVLATIPIRKSDPLIELIRNNNKSRVWVVTRENRNTLQEEITKEIKSALL</sequence>
<dbReference type="EMBL" id="CAVLEF010000009">
    <property type="protein sequence ID" value="CAK1546970.1"/>
    <property type="molecule type" value="Genomic_DNA"/>
</dbReference>
<keyword evidence="3" id="KW-0067">ATP-binding</keyword>
<reference evidence="4 5" key="1">
    <citation type="submission" date="2023-11" db="EMBL/GenBank/DDBJ databases">
        <authorList>
            <person name="Okamura Y."/>
        </authorList>
    </citation>
    <scope>NUCLEOTIDE SEQUENCE [LARGE SCALE GENOMIC DNA]</scope>
</reference>
<dbReference type="Gene3D" id="3.40.50.300">
    <property type="entry name" value="P-loop containing nucleotide triphosphate hydrolases"/>
    <property type="match status" value="1"/>
</dbReference>
<keyword evidence="1" id="KW-0547">Nucleotide-binding</keyword>
<dbReference type="InterPro" id="IPR004948">
    <property type="entry name" value="Nuc-triphosphatase_THEP1"/>
</dbReference>
<dbReference type="GO" id="GO:0017111">
    <property type="term" value="F:ribonucleoside triphosphate phosphatase activity"/>
    <property type="evidence" value="ECO:0007669"/>
    <property type="project" value="InterPro"/>
</dbReference>
<evidence type="ECO:0000256" key="3">
    <source>
        <dbReference type="ARBA" id="ARBA00022840"/>
    </source>
</evidence>
<name>A0AAV1JEF9_9NEOP</name>
<dbReference type="AlphaFoldDB" id="A0AAV1JEF9"/>
<dbReference type="PANTHER" id="PTHR43146:SF1">
    <property type="entry name" value="CANCER-RELATED NUCLEOSIDE-TRIPHOSPHATASE"/>
    <property type="match status" value="1"/>
</dbReference>
<dbReference type="InterPro" id="IPR027417">
    <property type="entry name" value="P-loop_NTPase"/>
</dbReference>
<accession>A0AAV1JEF9</accession>
<evidence type="ECO:0000313" key="4">
    <source>
        <dbReference type="EMBL" id="CAK1546970.1"/>
    </source>
</evidence>
<organism evidence="4 5">
    <name type="scientific">Leptosia nina</name>
    <dbReference type="NCBI Taxonomy" id="320188"/>
    <lineage>
        <taxon>Eukaryota</taxon>
        <taxon>Metazoa</taxon>
        <taxon>Ecdysozoa</taxon>
        <taxon>Arthropoda</taxon>
        <taxon>Hexapoda</taxon>
        <taxon>Insecta</taxon>
        <taxon>Pterygota</taxon>
        <taxon>Neoptera</taxon>
        <taxon>Endopterygota</taxon>
        <taxon>Lepidoptera</taxon>
        <taxon>Glossata</taxon>
        <taxon>Ditrysia</taxon>
        <taxon>Papilionoidea</taxon>
        <taxon>Pieridae</taxon>
        <taxon>Pierinae</taxon>
        <taxon>Leptosia</taxon>
    </lineage>
</organism>